<dbReference type="KEGG" id="halc:EY643_00980"/>
<sequence>MRNRELFAQNGFYYPLPLKGYGENHAGYFIDGAEDDFAKLIDELENLASCGRYSWAILSSESLFRLDSEEILSKLGALKTFDIRVLFYVRDQAELIQSGMLQKLKGNPSTIEFSPRLSPTRDFSKIVARWEKFSGNRALISRYDRDSFPKRDVLYDFFRVIGFEAFAGLQIPPRDLNDSLTVESGSALSMLAESFEVDSGDWSNLVEAFLLAQRNFTLNKYFLSEAEVEKVRQHYQAGNRALELEYGLAPITGSTACWRDETTAPSSLHPQLLAAALEIYAIPAIGGERSLSKKKLLRILGSGWGRSHPWGVWNHGLESSVCFRVGKVRNRTHYRAVELHFSGRYGKEQKRCSDVTINGQAFSSVDLSDWSTTILMDDLNDIMLIECEIRHDSLDQRRVYGLENVVVNFVPRLQACAPLKGIKS</sequence>
<protein>
    <submittedName>
        <fullName evidence="1">Uncharacterized protein</fullName>
    </submittedName>
</protein>
<reference evidence="1 2" key="1">
    <citation type="submission" date="2019-02" db="EMBL/GenBank/DDBJ databases">
        <authorList>
            <person name="Li S.-H."/>
        </authorList>
    </citation>
    <scope>NUCLEOTIDE SEQUENCE [LARGE SCALE GENOMIC DNA]</scope>
    <source>
        <strain evidence="1 2">IMCC14385</strain>
    </source>
</reference>
<organism evidence="1 2">
    <name type="scientific">Halioglobus maricola</name>
    <dbReference type="NCBI Taxonomy" id="2601894"/>
    <lineage>
        <taxon>Bacteria</taxon>
        <taxon>Pseudomonadati</taxon>
        <taxon>Pseudomonadota</taxon>
        <taxon>Gammaproteobacteria</taxon>
        <taxon>Cellvibrionales</taxon>
        <taxon>Halieaceae</taxon>
        <taxon>Halioglobus</taxon>
    </lineage>
</organism>
<keyword evidence="2" id="KW-1185">Reference proteome</keyword>
<name>A0A5P9NFI0_9GAMM</name>
<gene>
    <name evidence="1" type="ORF">EY643_00980</name>
</gene>
<dbReference type="Proteomes" id="UP000326287">
    <property type="component" value="Chromosome"/>
</dbReference>
<accession>A0A5P9NFI0</accession>
<evidence type="ECO:0000313" key="1">
    <source>
        <dbReference type="EMBL" id="QFU74335.1"/>
    </source>
</evidence>
<dbReference type="AlphaFoldDB" id="A0A5P9NFI0"/>
<dbReference type="EMBL" id="CP036422">
    <property type="protein sequence ID" value="QFU74335.1"/>
    <property type="molecule type" value="Genomic_DNA"/>
</dbReference>
<evidence type="ECO:0000313" key="2">
    <source>
        <dbReference type="Proteomes" id="UP000326287"/>
    </source>
</evidence>
<proteinExistence type="predicted"/>